<proteinExistence type="predicted"/>
<accession>A0AAV2SBZ8</accession>
<organism evidence="1 2">
    <name type="scientific">Meganyctiphanes norvegica</name>
    <name type="common">Northern krill</name>
    <name type="synonym">Thysanopoda norvegica</name>
    <dbReference type="NCBI Taxonomy" id="48144"/>
    <lineage>
        <taxon>Eukaryota</taxon>
        <taxon>Metazoa</taxon>
        <taxon>Ecdysozoa</taxon>
        <taxon>Arthropoda</taxon>
        <taxon>Crustacea</taxon>
        <taxon>Multicrustacea</taxon>
        <taxon>Malacostraca</taxon>
        <taxon>Eumalacostraca</taxon>
        <taxon>Eucarida</taxon>
        <taxon>Euphausiacea</taxon>
        <taxon>Euphausiidae</taxon>
        <taxon>Meganyctiphanes</taxon>
    </lineage>
</organism>
<evidence type="ECO:0000313" key="2">
    <source>
        <dbReference type="Proteomes" id="UP001497623"/>
    </source>
</evidence>
<comment type="caution">
    <text evidence="1">The sequence shown here is derived from an EMBL/GenBank/DDBJ whole genome shotgun (WGS) entry which is preliminary data.</text>
</comment>
<sequence>MLDNEEVPPISAKRSKVVSDLHQKLAWRFPELFHTDQEVVPYYESSPASSSAPLLRLDPDLSRSWLRPPVSVSSDTLGYWGAESKLPPSRKSLLPPSTKKKALQRPPFFHVTDQRLQDMLSETTLDKVYLDLKAFDASEVVVRKSPHALLDSHLRTSLQEVYATDAYLLIILELSKCAAGTSEIVPKQEAIELLTEVSRQAATAAARSLQ</sequence>
<gene>
    <name evidence="1" type="ORF">MNOR_LOCUS35694</name>
</gene>
<name>A0AAV2SBZ8_MEGNR</name>
<protein>
    <submittedName>
        <fullName evidence="1">Uncharacterized protein</fullName>
    </submittedName>
</protein>
<evidence type="ECO:0000313" key="1">
    <source>
        <dbReference type="EMBL" id="CAL4183423.1"/>
    </source>
</evidence>
<dbReference type="Proteomes" id="UP001497623">
    <property type="component" value="Unassembled WGS sequence"/>
</dbReference>
<dbReference type="AlphaFoldDB" id="A0AAV2SBZ8"/>
<dbReference type="EMBL" id="CAXKWB010060761">
    <property type="protein sequence ID" value="CAL4183423.1"/>
    <property type="molecule type" value="Genomic_DNA"/>
</dbReference>
<reference evidence="1 2" key="1">
    <citation type="submission" date="2024-05" db="EMBL/GenBank/DDBJ databases">
        <authorList>
            <person name="Wallberg A."/>
        </authorList>
    </citation>
    <scope>NUCLEOTIDE SEQUENCE [LARGE SCALE GENOMIC DNA]</scope>
</reference>
<feature type="non-terminal residue" evidence="1">
    <location>
        <position position="210"/>
    </location>
</feature>
<keyword evidence="2" id="KW-1185">Reference proteome</keyword>